<reference evidence="2 3" key="1">
    <citation type="submission" date="2015-11" db="EMBL/GenBank/DDBJ databases">
        <title>Genomic analysis of 38 Legionella species identifies large and diverse effector repertoires.</title>
        <authorList>
            <person name="Burstein D."/>
            <person name="Amaro F."/>
            <person name="Zusman T."/>
            <person name="Lifshitz Z."/>
            <person name="Cohen O."/>
            <person name="Gilbert J.A."/>
            <person name="Pupko T."/>
            <person name="Shuman H.A."/>
            <person name="Segal G."/>
        </authorList>
    </citation>
    <scope>NUCLEOTIDE SEQUENCE [LARGE SCALE GENOMIC DNA]</scope>
    <source>
        <strain evidence="2 3">ATCC 49508</strain>
    </source>
</reference>
<dbReference type="RefSeq" id="WP_058492078.1">
    <property type="nucleotide sequence ID" value="NZ_CBCRUR010000003.1"/>
</dbReference>
<dbReference type="InterPro" id="IPR041496">
    <property type="entry name" value="YitH/HolE_GNAT"/>
</dbReference>
<evidence type="ECO:0000313" key="3">
    <source>
        <dbReference type="Proteomes" id="UP000054662"/>
    </source>
</evidence>
<dbReference type="AlphaFoldDB" id="A0A0W1AKV0"/>
<dbReference type="InterPro" id="IPR000182">
    <property type="entry name" value="GNAT_dom"/>
</dbReference>
<keyword evidence="2" id="KW-0808">Transferase</keyword>
<dbReference type="GO" id="GO:0016747">
    <property type="term" value="F:acyltransferase activity, transferring groups other than amino-acyl groups"/>
    <property type="evidence" value="ECO:0007669"/>
    <property type="project" value="InterPro"/>
</dbReference>
<dbReference type="STRING" id="45076.Lwor_0283"/>
<dbReference type="PROSITE" id="PS51186">
    <property type="entry name" value="GNAT"/>
    <property type="match status" value="1"/>
</dbReference>
<accession>A0A0W1AKV0</accession>
<dbReference type="PANTHER" id="PTHR47237:SF1">
    <property type="entry name" value="SLL0310 PROTEIN"/>
    <property type="match status" value="1"/>
</dbReference>
<proteinExistence type="predicted"/>
<dbReference type="Pfam" id="PF13673">
    <property type="entry name" value="Acetyltransf_10"/>
    <property type="match status" value="1"/>
</dbReference>
<sequence length="299" mass="33901">MNHSIIELFGKTITVTLMQPTDFNEINQWCIDEGWNIGIHDSEIYYKIDPIHHYIAKTNESIASLSLIKHSPAFFTLGPFIVHKSCRRQGVGEALWNVGMTQIIKEYPDAHIALYAVSEQVERYKKADFIPVLSIQRWYIDSSQLISPSMSDQCTSISNKLIPSICQYYQNHYVTNRELLLKELILKPKTNGFVFMDDKVIKGFGFIRPCVSGFRIGALIADTPEIAQTLIAELLILAQSAPVFIDVPGSNLHGIHCMNAFHAVRAPQEDTIMMIKGTGYSSYLKQWKQHYGLFSLEIG</sequence>
<dbReference type="Gene3D" id="3.40.630.90">
    <property type="match status" value="1"/>
</dbReference>
<name>A0A0W1AKV0_9GAMM</name>
<evidence type="ECO:0000259" key="1">
    <source>
        <dbReference type="PROSITE" id="PS51186"/>
    </source>
</evidence>
<protein>
    <submittedName>
        <fullName evidence="2">GNAT family acetyltransferase</fullName>
    </submittedName>
</protein>
<dbReference type="Gene3D" id="3.40.630.30">
    <property type="match status" value="1"/>
</dbReference>
<dbReference type="Pfam" id="PF18014">
    <property type="entry name" value="Acetyltransf_18"/>
    <property type="match status" value="1"/>
</dbReference>
<feature type="domain" description="N-acetyltransferase" evidence="1">
    <location>
        <begin position="13"/>
        <end position="155"/>
    </location>
</feature>
<keyword evidence="3" id="KW-1185">Reference proteome</keyword>
<dbReference type="PATRIC" id="fig|45076.6.peg.313"/>
<dbReference type="InterPro" id="IPR052729">
    <property type="entry name" value="Acyl/Acetyltrans_Enzymes"/>
</dbReference>
<organism evidence="2 3">
    <name type="scientific">Legionella worsleiensis</name>
    <dbReference type="NCBI Taxonomy" id="45076"/>
    <lineage>
        <taxon>Bacteria</taxon>
        <taxon>Pseudomonadati</taxon>
        <taxon>Pseudomonadota</taxon>
        <taxon>Gammaproteobacteria</taxon>
        <taxon>Legionellales</taxon>
        <taxon>Legionellaceae</taxon>
        <taxon>Legionella</taxon>
    </lineage>
</organism>
<dbReference type="PANTHER" id="PTHR47237">
    <property type="entry name" value="SLL0310 PROTEIN"/>
    <property type="match status" value="1"/>
</dbReference>
<dbReference type="EMBL" id="LNZC01000002">
    <property type="protein sequence ID" value="KTD81980.1"/>
    <property type="molecule type" value="Genomic_DNA"/>
</dbReference>
<evidence type="ECO:0000313" key="2">
    <source>
        <dbReference type="EMBL" id="KTD81980.1"/>
    </source>
</evidence>
<dbReference type="InterPro" id="IPR016181">
    <property type="entry name" value="Acyl_CoA_acyltransferase"/>
</dbReference>
<dbReference type="SUPFAM" id="SSF55729">
    <property type="entry name" value="Acyl-CoA N-acyltransferases (Nat)"/>
    <property type="match status" value="1"/>
</dbReference>
<dbReference type="OrthoDB" id="20916at2"/>
<comment type="caution">
    <text evidence="2">The sequence shown here is derived from an EMBL/GenBank/DDBJ whole genome shotgun (WGS) entry which is preliminary data.</text>
</comment>
<gene>
    <name evidence="2" type="ORF">Lwor_0283</name>
</gene>
<dbReference type="Proteomes" id="UP000054662">
    <property type="component" value="Unassembled WGS sequence"/>
</dbReference>